<dbReference type="Gene3D" id="3.30.70.270">
    <property type="match status" value="1"/>
</dbReference>
<dbReference type="OrthoDB" id="2194291at2759"/>
<dbReference type="InterPro" id="IPR043128">
    <property type="entry name" value="Rev_trsase/Diguanyl_cyclase"/>
</dbReference>
<dbReference type="GO" id="GO:0003964">
    <property type="term" value="F:RNA-directed DNA polymerase activity"/>
    <property type="evidence" value="ECO:0007669"/>
    <property type="project" value="UniProtKB-KW"/>
</dbReference>
<evidence type="ECO:0000313" key="3">
    <source>
        <dbReference type="Proteomes" id="UP000051530"/>
    </source>
</evidence>
<dbReference type="InterPro" id="IPR000477">
    <property type="entry name" value="RT_dom"/>
</dbReference>
<organism evidence="2 3">
    <name type="scientific">Pseudoloma neurophilia</name>
    <dbReference type="NCBI Taxonomy" id="146866"/>
    <lineage>
        <taxon>Eukaryota</taxon>
        <taxon>Fungi</taxon>
        <taxon>Fungi incertae sedis</taxon>
        <taxon>Microsporidia</taxon>
        <taxon>Pseudoloma</taxon>
    </lineage>
</organism>
<name>A0A0R0LXN4_9MICR</name>
<dbReference type="InterPro" id="IPR043502">
    <property type="entry name" value="DNA/RNA_pol_sf"/>
</dbReference>
<dbReference type="PANTHER" id="PTHR33064:SF37">
    <property type="entry name" value="RIBONUCLEASE H"/>
    <property type="match status" value="1"/>
</dbReference>
<evidence type="ECO:0000313" key="2">
    <source>
        <dbReference type="EMBL" id="KRH92645.1"/>
    </source>
</evidence>
<dbReference type="EMBL" id="LGUB01000775">
    <property type="protein sequence ID" value="KRH92645.1"/>
    <property type="molecule type" value="Genomic_DNA"/>
</dbReference>
<feature type="domain" description="Reverse transcriptase" evidence="1">
    <location>
        <begin position="1"/>
        <end position="127"/>
    </location>
</feature>
<proteinExistence type="predicted"/>
<keyword evidence="3" id="KW-1185">Reference proteome</keyword>
<dbReference type="PROSITE" id="PS50878">
    <property type="entry name" value="RT_POL"/>
    <property type="match status" value="1"/>
</dbReference>
<dbReference type="AlphaFoldDB" id="A0A0R0LXN4"/>
<reference evidence="2 3" key="1">
    <citation type="submission" date="2015-07" db="EMBL/GenBank/DDBJ databases">
        <title>The genome of Pseudoloma neurophilia, a relevant intracellular parasite of the zebrafish.</title>
        <authorList>
            <person name="Ndikumana S."/>
            <person name="Pelin A."/>
            <person name="Sanders J."/>
            <person name="Corradi N."/>
        </authorList>
    </citation>
    <scope>NUCLEOTIDE SEQUENCE [LARGE SCALE GENOMIC DNA]</scope>
    <source>
        <strain evidence="2 3">MK1</strain>
    </source>
</reference>
<dbReference type="Proteomes" id="UP000051530">
    <property type="component" value="Unassembled WGS sequence"/>
</dbReference>
<dbReference type="CDD" id="cd01647">
    <property type="entry name" value="RT_LTR"/>
    <property type="match status" value="1"/>
</dbReference>
<dbReference type="SUPFAM" id="SSF56672">
    <property type="entry name" value="DNA/RNA polymerases"/>
    <property type="match status" value="1"/>
</dbReference>
<sequence length="170" mass="19729">MLRILYFVFSLIDLKDGYFQVPLHSEDREKTTFLTPDNRLMQFKVMSQGYKNSPAIFQRGMRMVLERLIGKKCYNYLDDISIFGENLSEHDENLRDVLDRLNSLNFLINENKSIFRQSKITFLSHKISLNEIEASLSIEQAILDSPVPSNKKDLSGFSVLLIITVISFQL</sequence>
<dbReference type="Pfam" id="PF00078">
    <property type="entry name" value="RVT_1"/>
    <property type="match status" value="1"/>
</dbReference>
<dbReference type="InterPro" id="IPR051320">
    <property type="entry name" value="Viral_Replic_Matur_Polypro"/>
</dbReference>
<keyword evidence="2" id="KW-0695">RNA-directed DNA polymerase</keyword>
<comment type="caution">
    <text evidence="2">The sequence shown here is derived from an EMBL/GenBank/DDBJ whole genome shotgun (WGS) entry which is preliminary data.</text>
</comment>
<gene>
    <name evidence="2" type="ORF">M153_3783000582</name>
</gene>
<dbReference type="FunFam" id="3.30.70.270:FF:000003">
    <property type="entry name" value="Transposon Ty3-G Gag-Pol polyprotein"/>
    <property type="match status" value="1"/>
</dbReference>
<evidence type="ECO:0000259" key="1">
    <source>
        <dbReference type="PROSITE" id="PS50878"/>
    </source>
</evidence>
<protein>
    <submittedName>
        <fullName evidence="2">DNA dependent reverse transcriptase</fullName>
    </submittedName>
</protein>
<accession>A0A0R0LXN4</accession>
<dbReference type="PANTHER" id="PTHR33064">
    <property type="entry name" value="POL PROTEIN"/>
    <property type="match status" value="1"/>
</dbReference>
<keyword evidence="2" id="KW-0548">Nucleotidyltransferase</keyword>
<keyword evidence="2" id="KW-0808">Transferase</keyword>
<dbReference type="VEuPathDB" id="MicrosporidiaDB:M153_3783000582"/>